<dbReference type="RefSeq" id="WP_057888342.1">
    <property type="nucleotide sequence ID" value="NZ_AZEZ01000085.1"/>
</dbReference>
<evidence type="ECO:0000259" key="1">
    <source>
        <dbReference type="Pfam" id="PF00149"/>
    </source>
</evidence>
<protein>
    <submittedName>
        <fullName evidence="2">Phosphohydrolase, Icc family protein</fullName>
    </submittedName>
</protein>
<dbReference type="GO" id="GO:0016788">
    <property type="term" value="F:hydrolase activity, acting on ester bonds"/>
    <property type="evidence" value="ECO:0007669"/>
    <property type="project" value="TreeGrafter"/>
</dbReference>
<keyword evidence="3" id="KW-1185">Reference proteome</keyword>
<reference evidence="2 3" key="1">
    <citation type="journal article" date="2015" name="Genome Announc.">
        <title>Expanding the biotechnology potential of lactobacilli through comparative genomics of 213 strains and associated genera.</title>
        <authorList>
            <person name="Sun Z."/>
            <person name="Harris H.M."/>
            <person name="McCann A."/>
            <person name="Guo C."/>
            <person name="Argimon S."/>
            <person name="Zhang W."/>
            <person name="Yang X."/>
            <person name="Jeffery I.B."/>
            <person name="Cooney J.C."/>
            <person name="Kagawa T.F."/>
            <person name="Liu W."/>
            <person name="Song Y."/>
            <person name="Salvetti E."/>
            <person name="Wrobel A."/>
            <person name="Rasinkangas P."/>
            <person name="Parkhill J."/>
            <person name="Rea M.C."/>
            <person name="O'Sullivan O."/>
            <person name="Ritari J."/>
            <person name="Douillard F.P."/>
            <person name="Paul Ross R."/>
            <person name="Yang R."/>
            <person name="Briner A.E."/>
            <person name="Felis G.E."/>
            <person name="de Vos W.M."/>
            <person name="Barrangou R."/>
            <person name="Klaenhammer T.R."/>
            <person name="Caufield P.W."/>
            <person name="Cui Y."/>
            <person name="Zhang H."/>
            <person name="O'Toole P.W."/>
        </authorList>
    </citation>
    <scope>NUCLEOTIDE SEQUENCE [LARGE SCALE GENOMIC DNA]</scope>
    <source>
        <strain evidence="2 3">DSM 14500</strain>
    </source>
</reference>
<dbReference type="Pfam" id="PF00149">
    <property type="entry name" value="Metallophos"/>
    <property type="match status" value="1"/>
</dbReference>
<dbReference type="InterPro" id="IPR029052">
    <property type="entry name" value="Metallo-depent_PP-like"/>
</dbReference>
<dbReference type="PANTHER" id="PTHR32440">
    <property type="entry name" value="PHOSPHATASE DCR2-RELATED-RELATED"/>
    <property type="match status" value="1"/>
</dbReference>
<dbReference type="InterPro" id="IPR004843">
    <property type="entry name" value="Calcineurin-like_PHP"/>
</dbReference>
<dbReference type="PATRIC" id="fig|1423770.3.peg.980"/>
<dbReference type="OrthoDB" id="9816081at2"/>
<dbReference type="SUPFAM" id="SSF56300">
    <property type="entry name" value="Metallo-dependent phosphatases"/>
    <property type="match status" value="1"/>
</dbReference>
<organism evidence="2 3">
    <name type="scientific">Companilactobacillus mindensis DSM 14500</name>
    <dbReference type="NCBI Taxonomy" id="1423770"/>
    <lineage>
        <taxon>Bacteria</taxon>
        <taxon>Bacillati</taxon>
        <taxon>Bacillota</taxon>
        <taxon>Bacilli</taxon>
        <taxon>Lactobacillales</taxon>
        <taxon>Lactobacillaceae</taxon>
        <taxon>Companilactobacillus</taxon>
    </lineage>
</organism>
<name>A0A0R1QFZ2_9LACO</name>
<dbReference type="Gene3D" id="3.60.21.10">
    <property type="match status" value="1"/>
</dbReference>
<evidence type="ECO:0000313" key="3">
    <source>
        <dbReference type="Proteomes" id="UP000050872"/>
    </source>
</evidence>
<dbReference type="AlphaFoldDB" id="A0A0R1QFZ2"/>
<evidence type="ECO:0000313" key="2">
    <source>
        <dbReference type="EMBL" id="KRL43422.1"/>
    </source>
</evidence>
<dbReference type="PANTHER" id="PTHR32440:SF11">
    <property type="entry name" value="METALLOPHOSPHOESTERASE DOMAIN-CONTAINING PROTEIN"/>
    <property type="match status" value="1"/>
</dbReference>
<keyword evidence="2" id="KW-0378">Hydrolase</keyword>
<sequence length="218" mass="25047">MGIPPIILNEFDIPVAITYGNHDTEGQYNRQYLRDAEAKLNNLANKHHSYLVDDRENYTLEIFDSETDRLVNVIYVWNSGDYSNWSKISKYAAIGRHQINWYAKTSNQPFNKTFDIGFLHIPLAEYLAVNKEQVVGSYNEKPCPATINSGLFHELLVKDKVKAIFAGHDHDNNFASEYFGIQLNYGNVTGYNAYGRLARGVLAIDLYNDKVERRIIKF</sequence>
<dbReference type="EMBL" id="AZEZ01000085">
    <property type="protein sequence ID" value="KRL43422.1"/>
    <property type="molecule type" value="Genomic_DNA"/>
</dbReference>
<dbReference type="STRING" id="1423770.FD29_GL000950"/>
<feature type="domain" description="Calcineurin-like phosphoesterase" evidence="1">
    <location>
        <begin position="11"/>
        <end position="171"/>
    </location>
</feature>
<proteinExistence type="predicted"/>
<dbReference type="Proteomes" id="UP000050872">
    <property type="component" value="Unassembled WGS sequence"/>
</dbReference>
<accession>A0A0R1QFZ2</accession>
<dbReference type="GO" id="GO:0005737">
    <property type="term" value="C:cytoplasm"/>
    <property type="evidence" value="ECO:0007669"/>
    <property type="project" value="TreeGrafter"/>
</dbReference>
<comment type="caution">
    <text evidence="2">The sequence shown here is derived from an EMBL/GenBank/DDBJ whole genome shotgun (WGS) entry which is preliminary data.</text>
</comment>
<gene>
    <name evidence="2" type="ORF">FD29_GL000950</name>
</gene>